<evidence type="ECO:0000313" key="9">
    <source>
        <dbReference type="EMBL" id="RTG86447.1"/>
    </source>
</evidence>
<dbReference type="AlphaFoldDB" id="A0A430QFI2"/>
<evidence type="ECO:0000256" key="3">
    <source>
        <dbReference type="ARBA" id="ARBA00047418"/>
    </source>
</evidence>
<protein>
    <recommendedName>
        <fullName evidence="1">Trimethylguanosine synthase</fullName>
    </recommendedName>
    <alternativeName>
        <fullName evidence="7">Cap-specific guanine-N(2) methyltransferase</fullName>
    </alternativeName>
</protein>
<dbReference type="InterPro" id="IPR029063">
    <property type="entry name" value="SAM-dependent_MTases_sf"/>
</dbReference>
<evidence type="ECO:0000256" key="2">
    <source>
        <dbReference type="ARBA" id="ARBA00025783"/>
    </source>
</evidence>
<comment type="catalytic activity">
    <reaction evidence="6">
        <text>a 5'-end (N(7)-methyl 5'-triphosphoguanosine)-ribonucleoside in snRNA + S-adenosyl-L-methionine = a 5'-end (N(2),N(7)-dimethyl 5'-triphosphoguanosine)-ribonucleoside in snRNA + S-adenosyl-L-homocysteine + H(+)</text>
        <dbReference type="Rhea" id="RHEA:78471"/>
        <dbReference type="Rhea" id="RHEA-COMP:19085"/>
        <dbReference type="Rhea" id="RHEA-COMP:19087"/>
        <dbReference type="ChEBI" id="CHEBI:15378"/>
        <dbReference type="ChEBI" id="CHEBI:57856"/>
        <dbReference type="ChEBI" id="CHEBI:59789"/>
        <dbReference type="ChEBI" id="CHEBI:156461"/>
        <dbReference type="ChEBI" id="CHEBI:172880"/>
    </reaction>
    <physiologicalReaction direction="left-to-right" evidence="6">
        <dbReference type="Rhea" id="RHEA:78472"/>
    </physiologicalReaction>
</comment>
<dbReference type="SUPFAM" id="SSF53335">
    <property type="entry name" value="S-adenosyl-L-methionine-dependent methyltransferases"/>
    <property type="match status" value="1"/>
</dbReference>
<comment type="catalytic activity">
    <reaction evidence="3">
        <text>a 5'-end (N(2),N(7)-dimethyl 5'-triphosphoguanosine)-ribonucleoside in snoRNA + S-adenosyl-L-methionine = a 5'-end (N(2),N(2),N(7)-trimethyl 5'-triphosphoguanosine)-ribonucleoside in snoRNA + S-adenosyl-L-homocysteine + H(+)</text>
        <dbReference type="Rhea" id="RHEA:78507"/>
        <dbReference type="Rhea" id="RHEA-COMP:19088"/>
        <dbReference type="Rhea" id="RHEA-COMP:19090"/>
        <dbReference type="ChEBI" id="CHEBI:15378"/>
        <dbReference type="ChEBI" id="CHEBI:57856"/>
        <dbReference type="ChEBI" id="CHEBI:59789"/>
        <dbReference type="ChEBI" id="CHEBI:167623"/>
        <dbReference type="ChEBI" id="CHEBI:172880"/>
    </reaction>
    <physiologicalReaction direction="left-to-right" evidence="3">
        <dbReference type="Rhea" id="RHEA:78508"/>
    </physiologicalReaction>
</comment>
<dbReference type="Gene3D" id="3.40.50.150">
    <property type="entry name" value="Vaccinia Virus protein VP39"/>
    <property type="match status" value="1"/>
</dbReference>
<sequence length="650" mass="74326">MRHVRFLSQWQFYPDPEVNIPINFLFTRAFLGDRFKGFRTCSELSKKGQDFNNTDSSNHVSKFPEKKNVDRQSERNIIETVPTIVSKHIVFSDSEENDKQPFAIASEEEKHLIDNTDVNCSSIKKPLQSRKYFTSVSYTLKHLLHSDSVISESDSSSDSNHELRTQNFVLPTASSQATKRTIPNVLSFSSSKSNTSVVSSDVDELCKMLDEMQQLGLPTSFGCPHKQKSVNPKSAKSEDILFDYYDDEEVDQWLLVFASRCKDNTAQRKQRSIVRRCLSDLDLESVRYSGSLFMSSSRELKSLIDPYICAGSVFSRMCYVLEMVCVFTSEHNGNNSYRVLNSWELNLPRCWNSPTFNLEALLYNCRFFWRYNPPVPKLACESKQLMCITFDPSMDKYWAQRFRLFSRFDSGIQVDCDSLFSATPEVIAAHQAKRIYRVFTPWTKGSYTVLDIFCGTGSNAIQFALRGFRVIAIESDPIRISMAANNAEIYGVRHLIEFVCEDYFTWAWKQIQSNFVSQSALTNNVGYTAALMSPPWGGPSYLEHESFNLSSIKFQNSNTDLWCALYLALVLTNGNVALFLPRNTNMADFLEISAKCIREIKMDSLDIEFELNLINFKSKALTVYFGTLANANRRTTDTKSDHSDESDYLS</sequence>
<evidence type="ECO:0000256" key="8">
    <source>
        <dbReference type="SAM" id="MobiDB-lite"/>
    </source>
</evidence>
<accession>A0A430QFI2</accession>
<feature type="region of interest" description="Disordered" evidence="8">
    <location>
        <begin position="50"/>
        <end position="72"/>
    </location>
</feature>
<reference evidence="9 10" key="1">
    <citation type="journal article" date="2019" name="PLoS Pathog.">
        <title>Genome sequence of the bovine parasite Schistosoma bovis Tanzania.</title>
        <authorList>
            <person name="Oey H."/>
            <person name="Zakrzewski M."/>
            <person name="Gobert G."/>
            <person name="Gravermann K."/>
            <person name="Stoye J."/>
            <person name="Jones M."/>
            <person name="Mcmanus D."/>
            <person name="Krause L."/>
        </authorList>
    </citation>
    <scope>NUCLEOTIDE SEQUENCE [LARGE SCALE GENOMIC DNA]</scope>
    <source>
        <strain evidence="9 10">TAN1997</strain>
    </source>
</reference>
<dbReference type="InterPro" id="IPR019012">
    <property type="entry name" value="RNA_cap_Gua-N2-MeTrfase"/>
</dbReference>
<comment type="similarity">
    <text evidence="2">Belongs to the methyltransferase superfamily. Trimethylguanosine synthase family.</text>
</comment>
<dbReference type="PANTHER" id="PTHR14741">
    <property type="entry name" value="S-ADENOSYLMETHIONINE-DEPENDENT METHYLTRANSFERASE RELATED"/>
    <property type="match status" value="1"/>
</dbReference>
<dbReference type="Pfam" id="PF09445">
    <property type="entry name" value="Methyltransf_15"/>
    <property type="match status" value="1"/>
</dbReference>
<evidence type="ECO:0000256" key="7">
    <source>
        <dbReference type="ARBA" id="ARBA00049790"/>
    </source>
</evidence>
<dbReference type="STRING" id="6184.A0A430QFI2"/>
<evidence type="ECO:0000256" key="4">
    <source>
        <dbReference type="ARBA" id="ARBA00048740"/>
    </source>
</evidence>
<dbReference type="EMBL" id="QMKO01001804">
    <property type="protein sequence ID" value="RTG86447.1"/>
    <property type="molecule type" value="Genomic_DNA"/>
</dbReference>
<name>A0A430QFI2_SCHBO</name>
<comment type="catalytic activity">
    <reaction evidence="4">
        <text>a 5'-end (N(7)-methyl 5'-triphosphoguanosine)-ribonucleoside in snoRNA + S-adenosyl-L-methionine = a 5'-end (N(2),N(7)-dimethyl 5'-triphosphoguanosine)-ribonucleoside in snoRNA + S-adenosyl-L-homocysteine + H(+)</text>
        <dbReference type="Rhea" id="RHEA:78475"/>
        <dbReference type="Rhea" id="RHEA-COMP:19086"/>
        <dbReference type="Rhea" id="RHEA-COMP:19088"/>
        <dbReference type="ChEBI" id="CHEBI:15378"/>
        <dbReference type="ChEBI" id="CHEBI:57856"/>
        <dbReference type="ChEBI" id="CHEBI:59789"/>
        <dbReference type="ChEBI" id="CHEBI:156461"/>
        <dbReference type="ChEBI" id="CHEBI:172880"/>
    </reaction>
    <physiologicalReaction direction="left-to-right" evidence="4">
        <dbReference type="Rhea" id="RHEA:78476"/>
    </physiologicalReaction>
</comment>
<evidence type="ECO:0000256" key="5">
    <source>
        <dbReference type="ARBA" id="ARBA00048763"/>
    </source>
</evidence>
<gene>
    <name evidence="9" type="ORF">DC041_0011938</name>
</gene>
<keyword evidence="10" id="KW-1185">Reference proteome</keyword>
<dbReference type="CDD" id="cd02440">
    <property type="entry name" value="AdoMet_MTases"/>
    <property type="match status" value="1"/>
</dbReference>
<proteinExistence type="inferred from homology"/>
<dbReference type="GO" id="GO:0005634">
    <property type="term" value="C:nucleus"/>
    <property type="evidence" value="ECO:0007669"/>
    <property type="project" value="TreeGrafter"/>
</dbReference>
<feature type="compositionally biased region" description="Basic and acidic residues" evidence="8">
    <location>
        <begin position="62"/>
        <end position="72"/>
    </location>
</feature>
<dbReference type="GO" id="GO:0071164">
    <property type="term" value="F:RNA cap trimethylguanosine synthase activity"/>
    <property type="evidence" value="ECO:0007669"/>
    <property type="project" value="TreeGrafter"/>
</dbReference>
<dbReference type="Proteomes" id="UP000290809">
    <property type="component" value="Unassembled WGS sequence"/>
</dbReference>
<evidence type="ECO:0000313" key="10">
    <source>
        <dbReference type="Proteomes" id="UP000290809"/>
    </source>
</evidence>
<organism evidence="9 10">
    <name type="scientific">Schistosoma bovis</name>
    <name type="common">Blood fluke</name>
    <dbReference type="NCBI Taxonomy" id="6184"/>
    <lineage>
        <taxon>Eukaryota</taxon>
        <taxon>Metazoa</taxon>
        <taxon>Spiralia</taxon>
        <taxon>Lophotrochozoa</taxon>
        <taxon>Platyhelminthes</taxon>
        <taxon>Trematoda</taxon>
        <taxon>Digenea</taxon>
        <taxon>Strigeidida</taxon>
        <taxon>Schistosomatoidea</taxon>
        <taxon>Schistosomatidae</taxon>
        <taxon>Schistosoma</taxon>
    </lineage>
</organism>
<evidence type="ECO:0000256" key="6">
    <source>
        <dbReference type="ARBA" id="ARBA00049075"/>
    </source>
</evidence>
<dbReference type="PANTHER" id="PTHR14741:SF32">
    <property type="entry name" value="TRIMETHYLGUANOSINE SYNTHASE"/>
    <property type="match status" value="1"/>
</dbReference>
<feature type="compositionally biased region" description="Polar residues" evidence="8">
    <location>
        <begin position="50"/>
        <end position="60"/>
    </location>
</feature>
<comment type="catalytic activity">
    <reaction evidence="5">
        <text>a 5'-end (N(2),N(7)-dimethyl 5'-triphosphoguanosine)-ribonucleoside in snRNA + S-adenosyl-L-methionine = a 5'-end (N(2),N(2),N(7)-trimethyl 5'-triphosphoguanosine)-ribonucleoside in snRNA + S-adenosyl-L-homocysteine + H(+)</text>
        <dbReference type="Rhea" id="RHEA:78479"/>
        <dbReference type="Rhea" id="RHEA-COMP:19087"/>
        <dbReference type="Rhea" id="RHEA-COMP:19089"/>
        <dbReference type="ChEBI" id="CHEBI:15378"/>
        <dbReference type="ChEBI" id="CHEBI:57856"/>
        <dbReference type="ChEBI" id="CHEBI:59789"/>
        <dbReference type="ChEBI" id="CHEBI:167623"/>
        <dbReference type="ChEBI" id="CHEBI:172880"/>
    </reaction>
    <physiologicalReaction direction="left-to-right" evidence="5">
        <dbReference type="Rhea" id="RHEA:78480"/>
    </physiologicalReaction>
</comment>
<evidence type="ECO:0000256" key="1">
    <source>
        <dbReference type="ARBA" id="ARBA00018517"/>
    </source>
</evidence>
<comment type="caution">
    <text evidence="9">The sequence shown here is derived from an EMBL/GenBank/DDBJ whole genome shotgun (WGS) entry which is preliminary data.</text>
</comment>